<proteinExistence type="predicted"/>
<gene>
    <name evidence="1" type="ORF">KIN20_000209</name>
</gene>
<sequence>MPTGGDYDHAVKLTRSNDTNVHESHLAIDQCRSRHDSKRPLSFSSAGAEDQLGCSSVGLFVSRLCSCEIRTRDTTPLTFPCLLESMSSQHGFVDLSHRFSPYSRHFHSFYLLEISTYSPSTQVLSSRSIEWSSSFNETFDRPAYIPALLEVPSQRELHENLVE</sequence>
<accession>A0AAD5LRU2</accession>
<dbReference type="AlphaFoldDB" id="A0AAD5LRU2"/>
<comment type="caution">
    <text evidence="1">The sequence shown here is derived from an EMBL/GenBank/DDBJ whole genome shotgun (WGS) entry which is preliminary data.</text>
</comment>
<evidence type="ECO:0000313" key="1">
    <source>
        <dbReference type="EMBL" id="KAJ1345632.1"/>
    </source>
</evidence>
<name>A0AAD5LRU2_PARTN</name>
<organism evidence="1 2">
    <name type="scientific">Parelaphostrongylus tenuis</name>
    <name type="common">Meningeal worm</name>
    <dbReference type="NCBI Taxonomy" id="148309"/>
    <lineage>
        <taxon>Eukaryota</taxon>
        <taxon>Metazoa</taxon>
        <taxon>Ecdysozoa</taxon>
        <taxon>Nematoda</taxon>
        <taxon>Chromadorea</taxon>
        <taxon>Rhabditida</taxon>
        <taxon>Rhabditina</taxon>
        <taxon>Rhabditomorpha</taxon>
        <taxon>Strongyloidea</taxon>
        <taxon>Metastrongylidae</taxon>
        <taxon>Parelaphostrongylus</taxon>
    </lineage>
</organism>
<evidence type="ECO:0000313" key="2">
    <source>
        <dbReference type="Proteomes" id="UP001196413"/>
    </source>
</evidence>
<keyword evidence="2" id="KW-1185">Reference proteome</keyword>
<protein>
    <submittedName>
        <fullName evidence="1">Uncharacterized protein</fullName>
    </submittedName>
</protein>
<dbReference type="EMBL" id="JAHQIW010000044">
    <property type="protein sequence ID" value="KAJ1345632.1"/>
    <property type="molecule type" value="Genomic_DNA"/>
</dbReference>
<dbReference type="Proteomes" id="UP001196413">
    <property type="component" value="Unassembled WGS sequence"/>
</dbReference>
<reference evidence="1" key="1">
    <citation type="submission" date="2021-06" db="EMBL/GenBank/DDBJ databases">
        <title>Parelaphostrongylus tenuis whole genome reference sequence.</title>
        <authorList>
            <person name="Garwood T.J."/>
            <person name="Larsen P.A."/>
            <person name="Fountain-Jones N.M."/>
            <person name="Garbe J.R."/>
            <person name="Macchietto M.G."/>
            <person name="Kania S.A."/>
            <person name="Gerhold R.W."/>
            <person name="Richards J.E."/>
            <person name="Wolf T.M."/>
        </authorList>
    </citation>
    <scope>NUCLEOTIDE SEQUENCE</scope>
    <source>
        <strain evidence="1">MNPRO001-30</strain>
        <tissue evidence="1">Meninges</tissue>
    </source>
</reference>